<dbReference type="AlphaFoldDB" id="A0A454JDM9"/>
<feature type="signal peptide" evidence="1">
    <location>
        <begin position="1"/>
        <end position="24"/>
    </location>
</feature>
<feature type="chain" id="PRO_5019159038" evidence="1">
    <location>
        <begin position="25"/>
        <end position="226"/>
    </location>
</feature>
<accession>A0A454JDM9</accession>
<evidence type="ECO:0000313" key="2">
    <source>
        <dbReference type="EMBL" id="RMC91854.1"/>
    </source>
</evidence>
<organism evidence="2 3">
    <name type="scientific">Aquitalea palustris</name>
    <dbReference type="NCBI Taxonomy" id="2480983"/>
    <lineage>
        <taxon>Bacteria</taxon>
        <taxon>Pseudomonadati</taxon>
        <taxon>Pseudomonadota</taxon>
        <taxon>Betaproteobacteria</taxon>
        <taxon>Neisseriales</taxon>
        <taxon>Chromobacteriaceae</taxon>
        <taxon>Aquitalea</taxon>
    </lineage>
</organism>
<name>A0A454JDM9_9NEIS</name>
<dbReference type="EMBL" id="RFAR01000104">
    <property type="protein sequence ID" value="RMC91854.1"/>
    <property type="molecule type" value="Genomic_DNA"/>
</dbReference>
<dbReference type="RefSeq" id="WP_103526203.1">
    <property type="nucleotide sequence ID" value="NZ_JAIZDC010000002.1"/>
</dbReference>
<gene>
    <name evidence="2" type="ORF">EAY64_18540</name>
</gene>
<comment type="caution">
    <text evidence="2">The sequence shown here is derived from an EMBL/GenBank/DDBJ whole genome shotgun (WGS) entry which is preliminary data.</text>
</comment>
<reference evidence="2 3" key="1">
    <citation type="submission" date="2018-10" db="EMBL/GenBank/DDBJ databases">
        <title>Draft genome sequence of Aquitalea MWU14-2217 isolated from a wild cranberry bog in Provincetown, Massachusetts.</title>
        <authorList>
            <person name="Ebadzadsahrai G."/>
            <person name="Soby S."/>
        </authorList>
    </citation>
    <scope>NUCLEOTIDE SEQUENCE [LARGE SCALE GENOMIC DNA]</scope>
    <source>
        <strain evidence="2 3">MWU14-2217</strain>
    </source>
</reference>
<dbReference type="OrthoDB" id="9812708at2"/>
<keyword evidence="3" id="KW-1185">Reference proteome</keyword>
<protein>
    <submittedName>
        <fullName evidence="2">Uncharacterized protein</fullName>
    </submittedName>
</protein>
<dbReference type="Proteomes" id="UP000274139">
    <property type="component" value="Unassembled WGS sequence"/>
</dbReference>
<sequence length="226" mass="24503">MKYLLSRLLASVMLAWACLSSAGAAELDEAALAGHYWLKNVREVGGELLLRPDASFEWSLTYGAVDQFAQGKWRVEGGKVLLQAASPQGSPRFRLFEEDELNIRKPAEAGSWVAIVGMPRVGPAAGMEVMFESASGKQWQAVSDRSGDAIVQVPAGEAWARAGLRRQGDKGEWQWFAIPATRAEARLAAFAIDDISQIAPQPFQQLTLLPVAGTLQSEDGGLVYSR</sequence>
<proteinExistence type="predicted"/>
<evidence type="ECO:0000313" key="3">
    <source>
        <dbReference type="Proteomes" id="UP000274139"/>
    </source>
</evidence>
<evidence type="ECO:0000256" key="1">
    <source>
        <dbReference type="SAM" id="SignalP"/>
    </source>
</evidence>
<keyword evidence="1" id="KW-0732">Signal</keyword>